<keyword evidence="12" id="KW-1185">Reference proteome</keyword>
<dbReference type="Pfam" id="PF13813">
    <property type="entry name" value="MBOAT_2"/>
    <property type="match status" value="2"/>
</dbReference>
<dbReference type="PANTHER" id="PTHR31595:SF70">
    <property type="entry name" value="LONG-CHAIN-ALCOHOL O-FATTY-ACYLTRANSFERASE 3-RELATED"/>
    <property type="match status" value="1"/>
</dbReference>
<evidence type="ECO:0000256" key="7">
    <source>
        <dbReference type="ARBA" id="ARBA00023136"/>
    </source>
</evidence>
<dbReference type="GO" id="GO:0016020">
    <property type="term" value="C:membrane"/>
    <property type="evidence" value="ECO:0007669"/>
    <property type="project" value="UniProtKB-SubCell"/>
</dbReference>
<feature type="transmembrane region" description="Helical" evidence="9">
    <location>
        <begin position="177"/>
        <end position="201"/>
    </location>
</feature>
<comment type="caution">
    <text evidence="11">The sequence shown here is derived from an EMBL/GenBank/DDBJ whole genome shotgun (WGS) entry which is preliminary data.</text>
</comment>
<feature type="transmembrane region" description="Helical" evidence="9">
    <location>
        <begin position="32"/>
        <end position="50"/>
    </location>
</feature>
<comment type="similarity">
    <text evidence="2">Belongs to the wax synthase family.</text>
</comment>
<dbReference type="InterPro" id="IPR044851">
    <property type="entry name" value="Wax_synthase"/>
</dbReference>
<organism evidence="11 12">
    <name type="scientific">Cephalotus follicularis</name>
    <name type="common">Albany pitcher plant</name>
    <dbReference type="NCBI Taxonomy" id="3775"/>
    <lineage>
        <taxon>Eukaryota</taxon>
        <taxon>Viridiplantae</taxon>
        <taxon>Streptophyta</taxon>
        <taxon>Embryophyta</taxon>
        <taxon>Tracheophyta</taxon>
        <taxon>Spermatophyta</taxon>
        <taxon>Magnoliopsida</taxon>
        <taxon>eudicotyledons</taxon>
        <taxon>Gunneridae</taxon>
        <taxon>Pentapetalae</taxon>
        <taxon>rosids</taxon>
        <taxon>fabids</taxon>
        <taxon>Oxalidales</taxon>
        <taxon>Cephalotaceae</taxon>
        <taxon>Cephalotus</taxon>
    </lineage>
</organism>
<dbReference type="Proteomes" id="UP000187406">
    <property type="component" value="Unassembled WGS sequence"/>
</dbReference>
<evidence type="ECO:0000256" key="8">
    <source>
        <dbReference type="ARBA" id="ARBA00023315"/>
    </source>
</evidence>
<feature type="domain" description="Wax synthase" evidence="10">
    <location>
        <begin position="210"/>
        <end position="296"/>
    </location>
</feature>
<feature type="non-terminal residue" evidence="11">
    <location>
        <position position="423"/>
    </location>
</feature>
<evidence type="ECO:0000256" key="2">
    <source>
        <dbReference type="ARBA" id="ARBA00007282"/>
    </source>
</evidence>
<keyword evidence="5 9" id="KW-1133">Transmembrane helix</keyword>
<dbReference type="InterPro" id="IPR032805">
    <property type="entry name" value="Wax_synthase_dom"/>
</dbReference>
<evidence type="ECO:0000256" key="3">
    <source>
        <dbReference type="ARBA" id="ARBA00022679"/>
    </source>
</evidence>
<keyword evidence="4 9" id="KW-0812">Transmembrane</keyword>
<evidence type="ECO:0000313" key="12">
    <source>
        <dbReference type="Proteomes" id="UP000187406"/>
    </source>
</evidence>
<feature type="transmembrane region" description="Helical" evidence="9">
    <location>
        <begin position="146"/>
        <end position="165"/>
    </location>
</feature>
<dbReference type="GO" id="GO:0008374">
    <property type="term" value="F:O-acyltransferase activity"/>
    <property type="evidence" value="ECO:0007669"/>
    <property type="project" value="InterPro"/>
</dbReference>
<reference evidence="12" key="1">
    <citation type="submission" date="2016-04" db="EMBL/GenBank/DDBJ databases">
        <title>Cephalotus genome sequencing.</title>
        <authorList>
            <person name="Fukushima K."/>
            <person name="Hasebe M."/>
            <person name="Fang X."/>
        </authorList>
    </citation>
    <scope>NUCLEOTIDE SEQUENCE [LARGE SCALE GENOMIC DNA]</scope>
    <source>
        <strain evidence="12">cv. St1</strain>
    </source>
</reference>
<gene>
    <name evidence="11" type="ORF">CFOL_v3_30687</name>
</gene>
<comment type="subcellular location">
    <subcellularLocation>
        <location evidence="1">Membrane</location>
        <topology evidence="1">Multi-pass membrane protein</topology>
    </subcellularLocation>
</comment>
<keyword evidence="6" id="KW-0443">Lipid metabolism</keyword>
<feature type="domain" description="Wax synthase" evidence="10">
    <location>
        <begin position="367"/>
        <end position="423"/>
    </location>
</feature>
<evidence type="ECO:0000256" key="9">
    <source>
        <dbReference type="SAM" id="Phobius"/>
    </source>
</evidence>
<feature type="transmembrane region" description="Helical" evidence="9">
    <location>
        <begin position="289"/>
        <end position="308"/>
    </location>
</feature>
<evidence type="ECO:0000313" key="11">
    <source>
        <dbReference type="EMBL" id="GAV87261.1"/>
    </source>
</evidence>
<dbReference type="STRING" id="3775.A0A1Q3D4C7"/>
<dbReference type="FunCoup" id="A0A1Q3D4C7">
    <property type="interactions" value="1"/>
</dbReference>
<evidence type="ECO:0000256" key="5">
    <source>
        <dbReference type="ARBA" id="ARBA00022989"/>
    </source>
</evidence>
<keyword evidence="7 9" id="KW-0472">Membrane</keyword>
<feature type="transmembrane region" description="Helical" evidence="9">
    <location>
        <begin position="328"/>
        <end position="348"/>
    </location>
</feature>
<dbReference type="InParanoid" id="A0A1Q3D4C7"/>
<keyword evidence="8" id="KW-0012">Acyltransferase</keyword>
<sequence>MDSEIKNFIKVWVIATISLCYCYYVASKIPGMLRLLSLLPIIYIFIALPFNLSSFHFCGPTVFFLLWLANSKLLLFSFDQGPLSPPPPKLFHFISMACLPIKVKLDPPTQQLYSTPIYIEESLKTKDYKGPYQNHTQTLQKASPKIVPISILFAIKVMLLVLLFNTCNYKQYLNQNVVLALYCCHVYLEFEIVLALCAAPARSIFGFQLEPQFNEPYLATTLQDFWGRRWNLMVTSILRPTVYYPTRRISTCIIGHKWAQLPAFVMVFIISGLMHELIYYYLTRVHPTWEVTWFFVLHGVCTAIEIIVKKTLADKWVHDYVETVHPKLVLILYCCMVYLLIEIIMGLCTSMVRAILGIELESPSYEPYFSTSLQDFWARRWNLMVTNLLRITIYKPIRSSFEIVLGANWAPLSAILTSFLVSG</sequence>
<evidence type="ECO:0000259" key="10">
    <source>
        <dbReference type="Pfam" id="PF13813"/>
    </source>
</evidence>
<evidence type="ECO:0000256" key="4">
    <source>
        <dbReference type="ARBA" id="ARBA00022692"/>
    </source>
</evidence>
<evidence type="ECO:0000256" key="1">
    <source>
        <dbReference type="ARBA" id="ARBA00004141"/>
    </source>
</evidence>
<accession>A0A1Q3D4C7</accession>
<dbReference type="GO" id="GO:0006629">
    <property type="term" value="P:lipid metabolic process"/>
    <property type="evidence" value="ECO:0007669"/>
    <property type="project" value="UniProtKB-KW"/>
</dbReference>
<dbReference type="EMBL" id="BDDD01004242">
    <property type="protein sequence ID" value="GAV87261.1"/>
    <property type="molecule type" value="Genomic_DNA"/>
</dbReference>
<dbReference type="AlphaFoldDB" id="A0A1Q3D4C7"/>
<keyword evidence="3" id="KW-0808">Transferase</keyword>
<evidence type="ECO:0000256" key="6">
    <source>
        <dbReference type="ARBA" id="ARBA00023098"/>
    </source>
</evidence>
<protein>
    <submittedName>
        <fullName evidence="11">MBOAT_2 domain-containing protein</fullName>
    </submittedName>
</protein>
<dbReference type="OrthoDB" id="1077582at2759"/>
<feature type="transmembrane region" description="Helical" evidence="9">
    <location>
        <begin position="263"/>
        <end position="282"/>
    </location>
</feature>
<dbReference type="PANTHER" id="PTHR31595">
    <property type="entry name" value="LONG-CHAIN-ALCOHOL O-FATTY-ACYLTRANSFERASE 3-RELATED"/>
    <property type="match status" value="1"/>
</dbReference>
<proteinExistence type="inferred from homology"/>
<name>A0A1Q3D4C7_CEPFO</name>